<protein>
    <recommendedName>
        <fullName evidence="3">beta-glucosidase</fullName>
        <ecNumber evidence="3">3.2.1.21</ecNumber>
    </recommendedName>
</protein>
<proteinExistence type="inferred from homology"/>
<dbReference type="AlphaFoldDB" id="C2KMI1"/>
<evidence type="ECO:0000256" key="1">
    <source>
        <dbReference type="ARBA" id="ARBA00000448"/>
    </source>
</evidence>
<comment type="caution">
    <text evidence="8">The sequence shown here is derived from an EMBL/GenBank/DDBJ whole genome shotgun (WGS) entry which is preliminary data.</text>
</comment>
<dbReference type="EC" id="3.2.1.21" evidence="3"/>
<dbReference type="PANTHER" id="PTHR30620:SF16">
    <property type="entry name" value="LYSOSOMAL BETA GLUCOSIDASE"/>
    <property type="match status" value="1"/>
</dbReference>
<dbReference type="EMBL" id="ACKV01000126">
    <property type="protein sequence ID" value="EEJ41553.1"/>
    <property type="molecule type" value="Genomic_DNA"/>
</dbReference>
<evidence type="ECO:0000313" key="9">
    <source>
        <dbReference type="Proteomes" id="UP000004283"/>
    </source>
</evidence>
<evidence type="ECO:0000313" key="8">
    <source>
        <dbReference type="EMBL" id="EEJ41553.1"/>
    </source>
</evidence>
<keyword evidence="5 8" id="KW-0378">Hydrolase</keyword>
<dbReference type="GO" id="GO:0008422">
    <property type="term" value="F:beta-glucosidase activity"/>
    <property type="evidence" value="ECO:0007669"/>
    <property type="project" value="UniProtKB-EC"/>
</dbReference>
<evidence type="ECO:0000256" key="5">
    <source>
        <dbReference type="ARBA" id="ARBA00022801"/>
    </source>
</evidence>
<dbReference type="PANTHER" id="PTHR30620">
    <property type="entry name" value="PERIPLASMIC BETA-GLUCOSIDASE-RELATED"/>
    <property type="match status" value="1"/>
</dbReference>
<dbReference type="PRINTS" id="PR00133">
    <property type="entry name" value="GLHYDRLASE3"/>
</dbReference>
<feature type="domain" description="Glycoside hydrolase family 3 N-terminal" evidence="7">
    <location>
        <begin position="3"/>
        <end position="173"/>
    </location>
</feature>
<keyword evidence="4" id="KW-0732">Signal</keyword>
<comment type="similarity">
    <text evidence="2">Belongs to the glycosyl hydrolase 3 family.</text>
</comment>
<evidence type="ECO:0000256" key="6">
    <source>
        <dbReference type="ARBA" id="ARBA00023295"/>
    </source>
</evidence>
<comment type="catalytic activity">
    <reaction evidence="1">
        <text>Hydrolysis of terminal, non-reducing beta-D-glucosyl residues with release of beta-D-glucose.</text>
        <dbReference type="EC" id="3.2.1.21"/>
    </reaction>
</comment>
<dbReference type="Gene3D" id="3.20.20.300">
    <property type="entry name" value="Glycoside hydrolase, family 3, N-terminal domain"/>
    <property type="match status" value="1"/>
</dbReference>
<gene>
    <name evidence="8" type="ORF">HMPREF0555_1847</name>
</gene>
<feature type="non-terminal residue" evidence="8">
    <location>
        <position position="173"/>
    </location>
</feature>
<dbReference type="InterPro" id="IPR017853">
    <property type="entry name" value="GH"/>
</dbReference>
<dbReference type="InterPro" id="IPR036962">
    <property type="entry name" value="Glyco_hydro_3_N_sf"/>
</dbReference>
<organism evidence="8 9">
    <name type="scientific">Leuconostoc mesenteroides subsp. cremoris ATCC 19254</name>
    <dbReference type="NCBI Taxonomy" id="586220"/>
    <lineage>
        <taxon>Bacteria</taxon>
        <taxon>Bacillati</taxon>
        <taxon>Bacillota</taxon>
        <taxon>Bacilli</taxon>
        <taxon>Lactobacillales</taxon>
        <taxon>Lactobacillaceae</taxon>
        <taxon>Leuconostoc</taxon>
    </lineage>
</organism>
<sequence length="173" mass="18999">MADVVHGYKTIFPIPLGLASTFNPDMMTISSEVAASESAAGGVRVTFAPMTDLVRDPRWGRVMESTGEDPYLNSVMAAASVKGFQGKLPIDENHVAATVKHFAAYGAPEAGRQYNTVDISEWRFRDQYLSSYKAAIDAQAQLVMTSFNTLFGIPATCNKYLMKDILRDELTFD</sequence>
<evidence type="ECO:0000256" key="2">
    <source>
        <dbReference type="ARBA" id="ARBA00005336"/>
    </source>
</evidence>
<dbReference type="SUPFAM" id="SSF51445">
    <property type="entry name" value="(Trans)glycosidases"/>
    <property type="match status" value="1"/>
</dbReference>
<name>C2KMI1_LEUMC</name>
<keyword evidence="6" id="KW-0326">Glycosidase</keyword>
<dbReference type="InterPro" id="IPR051915">
    <property type="entry name" value="Cellulose_Degrad_GH3"/>
</dbReference>
<dbReference type="Proteomes" id="UP000004283">
    <property type="component" value="Unassembled WGS sequence"/>
</dbReference>
<dbReference type="InterPro" id="IPR001764">
    <property type="entry name" value="Glyco_hydro_3_N"/>
</dbReference>
<dbReference type="Pfam" id="PF00933">
    <property type="entry name" value="Glyco_hydro_3"/>
    <property type="match status" value="1"/>
</dbReference>
<evidence type="ECO:0000256" key="4">
    <source>
        <dbReference type="ARBA" id="ARBA00022729"/>
    </source>
</evidence>
<dbReference type="GO" id="GO:0009251">
    <property type="term" value="P:glucan catabolic process"/>
    <property type="evidence" value="ECO:0007669"/>
    <property type="project" value="TreeGrafter"/>
</dbReference>
<evidence type="ECO:0000256" key="3">
    <source>
        <dbReference type="ARBA" id="ARBA00012744"/>
    </source>
</evidence>
<accession>C2KMI1</accession>
<evidence type="ECO:0000259" key="7">
    <source>
        <dbReference type="Pfam" id="PF00933"/>
    </source>
</evidence>
<dbReference type="HOGENOM" id="CLU_1550863_0_0_9"/>
<reference evidence="8 9" key="1">
    <citation type="submission" date="2009-04" db="EMBL/GenBank/DDBJ databases">
        <authorList>
            <person name="Qin X."/>
            <person name="Bachman B."/>
            <person name="Battles P."/>
            <person name="Bell A."/>
            <person name="Bess C."/>
            <person name="Bickham C."/>
            <person name="Chaboub L."/>
            <person name="Chen D."/>
            <person name="Coyle M."/>
            <person name="Deiros D.R."/>
            <person name="Dinh H."/>
            <person name="Forbes L."/>
            <person name="Fowler G."/>
            <person name="Francisco L."/>
            <person name="Fu Q."/>
            <person name="Gubbala S."/>
            <person name="Hale W."/>
            <person name="Han Y."/>
            <person name="Hemphill L."/>
            <person name="Highlander S.K."/>
            <person name="Hirani K."/>
            <person name="Hogues M."/>
            <person name="Jackson L."/>
            <person name="Jakkamsetti A."/>
            <person name="Javaid M."/>
            <person name="Jiang H."/>
            <person name="Korchina V."/>
            <person name="Kovar C."/>
            <person name="Lara F."/>
            <person name="Lee S."/>
            <person name="Mata R."/>
            <person name="Mathew T."/>
            <person name="Moen C."/>
            <person name="Morales K."/>
            <person name="Munidasa M."/>
            <person name="Nazareth L."/>
            <person name="Ngo R."/>
            <person name="Nguyen L."/>
            <person name="Okwuonu G."/>
            <person name="Ongeri F."/>
            <person name="Patil S."/>
            <person name="Petrosino J."/>
            <person name="Pham C."/>
            <person name="Pham P."/>
            <person name="Pu L.-L."/>
            <person name="Puazo M."/>
            <person name="Raj R."/>
            <person name="Reid J."/>
            <person name="Rouhana J."/>
            <person name="Saada N."/>
            <person name="Shang Y."/>
            <person name="Simmons D."/>
            <person name="Thornton R."/>
            <person name="Warren J."/>
            <person name="Weissenberger G."/>
            <person name="Zhang J."/>
            <person name="Zhang L."/>
            <person name="Zhou C."/>
            <person name="Zhu D."/>
            <person name="Muzny D."/>
            <person name="Worley K."/>
            <person name="Gibbs R."/>
        </authorList>
    </citation>
    <scope>NUCLEOTIDE SEQUENCE [LARGE SCALE GENOMIC DNA]</scope>
    <source>
        <strain evidence="8 9">ATCC 19254</strain>
    </source>
</reference>